<evidence type="ECO:0000313" key="2">
    <source>
        <dbReference type="Proteomes" id="UP000722957"/>
    </source>
</evidence>
<protein>
    <submittedName>
        <fullName evidence="1">Uncharacterized protein</fullName>
    </submittedName>
</protein>
<sequence>GVIIDSFDNALILSVSSEYSEEAHLKWFKRKGCGYDLCIKYRAEDLFFEIADRLRFRIPWQREFFIGEPIYNNGNVDPRRDSYHPCHKYFFKSRELAWEKEYRLVCCTPYLSSHQAKSVFPIALKTKDMIEDVIHLQVRT</sequence>
<comment type="caution">
    <text evidence="1">The sequence shown here is derived from an EMBL/GenBank/DDBJ whole genome shotgun (WGS) entry which is preliminary data.</text>
</comment>
<dbReference type="RefSeq" id="WP_214655225.1">
    <property type="nucleotide sequence ID" value="NZ_RDOM01000575.1"/>
</dbReference>
<reference evidence="1 2" key="1">
    <citation type="journal article" date="2021" name="PeerJ">
        <title>Analysis of 44 Vibrio anguillarum genomes reveals high genetic diversity.</title>
        <authorList>
            <person name="Hansen M.J."/>
            <person name="Dalsgaard I."/>
        </authorList>
    </citation>
    <scope>NUCLEOTIDE SEQUENCE [LARGE SCALE GENOMIC DNA]</scope>
    <source>
        <strain evidence="1 2">17-16730-2A</strain>
    </source>
</reference>
<name>A0ABD4KU67_VIBAN</name>
<proteinExistence type="predicted"/>
<accession>A0ABD4KU67</accession>
<organism evidence="1 2">
    <name type="scientific">Vibrio anguillarum</name>
    <name type="common">Listonella anguillarum</name>
    <dbReference type="NCBI Taxonomy" id="55601"/>
    <lineage>
        <taxon>Bacteria</taxon>
        <taxon>Pseudomonadati</taxon>
        <taxon>Pseudomonadota</taxon>
        <taxon>Gammaproteobacteria</taxon>
        <taxon>Vibrionales</taxon>
        <taxon>Vibrionaceae</taxon>
        <taxon>Vibrio</taxon>
    </lineage>
</organism>
<dbReference type="Proteomes" id="UP000722957">
    <property type="component" value="Unassembled WGS sequence"/>
</dbReference>
<dbReference type="AlphaFoldDB" id="A0ABD4KU67"/>
<evidence type="ECO:0000313" key="1">
    <source>
        <dbReference type="EMBL" id="MBF4274809.1"/>
    </source>
</evidence>
<dbReference type="EMBL" id="RDOM01000575">
    <property type="protein sequence ID" value="MBF4274809.1"/>
    <property type="molecule type" value="Genomic_DNA"/>
</dbReference>
<feature type="non-terminal residue" evidence="1">
    <location>
        <position position="1"/>
    </location>
</feature>
<gene>
    <name evidence="1" type="ORF">EAY07_22950</name>
</gene>